<dbReference type="Gene3D" id="3.30.565.10">
    <property type="entry name" value="Histidine kinase-like ATPase, C-terminal domain"/>
    <property type="match status" value="1"/>
</dbReference>
<protein>
    <submittedName>
        <fullName evidence="14 15">Histidine kinase</fullName>
    </submittedName>
</protein>
<feature type="transmembrane region" description="Helical" evidence="12">
    <location>
        <begin position="44"/>
        <end position="69"/>
    </location>
</feature>
<evidence type="ECO:0000259" key="13">
    <source>
        <dbReference type="PROSITE" id="PS50109"/>
    </source>
</evidence>
<evidence type="ECO:0000313" key="15">
    <source>
        <dbReference type="EMBL" id="QZT34842.1"/>
    </source>
</evidence>
<dbReference type="SMART" id="SM00387">
    <property type="entry name" value="HATPase_c"/>
    <property type="match status" value="1"/>
</dbReference>
<dbReference type="InterPro" id="IPR010559">
    <property type="entry name" value="Sig_transdc_His_kin_internal"/>
</dbReference>
<dbReference type="EMBL" id="AFCE01000122">
    <property type="protein sequence ID" value="EGL83144.1"/>
    <property type="molecule type" value="Genomic_DNA"/>
</dbReference>
<dbReference type="AlphaFoldDB" id="F5L694"/>
<evidence type="ECO:0000256" key="5">
    <source>
        <dbReference type="ARBA" id="ARBA00022741"/>
    </source>
</evidence>
<dbReference type="InterPro" id="IPR003594">
    <property type="entry name" value="HATPase_dom"/>
</dbReference>
<evidence type="ECO:0000256" key="8">
    <source>
        <dbReference type="ARBA" id="ARBA00022989"/>
    </source>
</evidence>
<keyword evidence="3" id="KW-0808">Transferase</keyword>
<dbReference type="EMBL" id="CP082237">
    <property type="protein sequence ID" value="QZT34842.1"/>
    <property type="molecule type" value="Genomic_DNA"/>
</dbReference>
<reference evidence="14 16" key="1">
    <citation type="journal article" date="2011" name="J. Bacteriol.">
        <title>Draft genome sequence of the thermoalkaliphilic Caldalkalibacillus thermarum strain TA2.A1.</title>
        <authorList>
            <person name="Kalamorz F."/>
            <person name="Keis S."/>
            <person name="McMillan D.G."/>
            <person name="Olsson K."/>
            <person name="Stanton J.A."/>
            <person name="Stockwell P."/>
            <person name="Black M.A."/>
            <person name="Klingeman D.M."/>
            <person name="Land M.L."/>
            <person name="Han C.S."/>
            <person name="Martin S.L."/>
            <person name="Becher S.A."/>
            <person name="Peddie C.J."/>
            <person name="Morgan H.W."/>
            <person name="Matthies D."/>
            <person name="Preiss L."/>
            <person name="Meier T."/>
            <person name="Brown S.D."/>
            <person name="Cook G.M."/>
        </authorList>
    </citation>
    <scope>NUCLEOTIDE SEQUENCE [LARGE SCALE GENOMIC DNA]</scope>
    <source>
        <strain evidence="14 16">TA2.A1</strain>
    </source>
</reference>
<feature type="coiled-coil region" evidence="11">
    <location>
        <begin position="360"/>
        <end position="387"/>
    </location>
</feature>
<dbReference type="PANTHER" id="PTHR34220:SF7">
    <property type="entry name" value="SENSOR HISTIDINE KINASE YPDA"/>
    <property type="match status" value="1"/>
</dbReference>
<keyword evidence="10 12" id="KW-0472">Membrane</keyword>
<dbReference type="Pfam" id="PF06580">
    <property type="entry name" value="His_kinase"/>
    <property type="match status" value="1"/>
</dbReference>
<dbReference type="KEGG" id="cthu:HUR95_06195"/>
<evidence type="ECO:0000256" key="1">
    <source>
        <dbReference type="ARBA" id="ARBA00004651"/>
    </source>
</evidence>
<dbReference type="InterPro" id="IPR005467">
    <property type="entry name" value="His_kinase_dom"/>
</dbReference>
<evidence type="ECO:0000256" key="9">
    <source>
        <dbReference type="ARBA" id="ARBA00023012"/>
    </source>
</evidence>
<dbReference type="InterPro" id="IPR036890">
    <property type="entry name" value="HATPase_C_sf"/>
</dbReference>
<feature type="transmembrane region" description="Helical" evidence="12">
    <location>
        <begin position="154"/>
        <end position="173"/>
    </location>
</feature>
<dbReference type="InterPro" id="IPR011620">
    <property type="entry name" value="Sig_transdc_His_kinase_LytS_TM"/>
</dbReference>
<keyword evidence="17" id="KW-1185">Reference proteome</keyword>
<keyword evidence="9" id="KW-0902">Two-component regulatory system</keyword>
<dbReference type="Pfam" id="PF07694">
    <property type="entry name" value="5TM-5TMR_LYT"/>
    <property type="match status" value="1"/>
</dbReference>
<evidence type="ECO:0000313" key="17">
    <source>
        <dbReference type="Proteomes" id="UP000825179"/>
    </source>
</evidence>
<proteinExistence type="predicted"/>
<dbReference type="PANTHER" id="PTHR34220">
    <property type="entry name" value="SENSOR HISTIDINE KINASE YPDA"/>
    <property type="match status" value="1"/>
</dbReference>
<dbReference type="Proteomes" id="UP000010716">
    <property type="component" value="Unassembled WGS sequence"/>
</dbReference>
<dbReference type="PROSITE" id="PS50109">
    <property type="entry name" value="HIS_KIN"/>
    <property type="match status" value="1"/>
</dbReference>
<dbReference type="Pfam" id="PF02518">
    <property type="entry name" value="HATPase_c"/>
    <property type="match status" value="1"/>
</dbReference>
<dbReference type="Proteomes" id="UP000825179">
    <property type="component" value="Chromosome"/>
</dbReference>
<keyword evidence="5" id="KW-0547">Nucleotide-binding</keyword>
<evidence type="ECO:0000256" key="11">
    <source>
        <dbReference type="SAM" id="Coils"/>
    </source>
</evidence>
<keyword evidence="4 12" id="KW-0812">Transmembrane</keyword>
<evidence type="ECO:0000256" key="4">
    <source>
        <dbReference type="ARBA" id="ARBA00022692"/>
    </source>
</evidence>
<dbReference type="InterPro" id="IPR050640">
    <property type="entry name" value="Bact_2-comp_sensor_kinase"/>
</dbReference>
<evidence type="ECO:0000256" key="7">
    <source>
        <dbReference type="ARBA" id="ARBA00022840"/>
    </source>
</evidence>
<keyword evidence="2" id="KW-1003">Cell membrane</keyword>
<keyword evidence="8 12" id="KW-1133">Transmembrane helix</keyword>
<gene>
    <name evidence="14" type="ORF">CathTA2_1307</name>
    <name evidence="15" type="ORF">HUR95_06195</name>
</gene>
<dbReference type="GO" id="GO:0005524">
    <property type="term" value="F:ATP binding"/>
    <property type="evidence" value="ECO:0007669"/>
    <property type="project" value="UniProtKB-KW"/>
</dbReference>
<keyword evidence="11" id="KW-0175">Coiled coil</keyword>
<evidence type="ECO:0000256" key="6">
    <source>
        <dbReference type="ARBA" id="ARBA00022777"/>
    </source>
</evidence>
<organism evidence="14 16">
    <name type="scientific">Caldalkalibacillus thermarum (strain TA2.A1)</name>
    <dbReference type="NCBI Taxonomy" id="986075"/>
    <lineage>
        <taxon>Bacteria</taxon>
        <taxon>Bacillati</taxon>
        <taxon>Bacillota</taxon>
        <taxon>Bacilli</taxon>
        <taxon>Bacillales</taxon>
        <taxon>Bacillaceae</taxon>
        <taxon>Caldalkalibacillus</taxon>
    </lineage>
</organism>
<evidence type="ECO:0000256" key="3">
    <source>
        <dbReference type="ARBA" id="ARBA00022679"/>
    </source>
</evidence>
<dbReference type="OrthoDB" id="9776552at2"/>
<keyword evidence="7" id="KW-0067">ATP-binding</keyword>
<sequence>MDILTIGLFERIGMLLIAAFMVTRMPSIQYLLERELNWKTATTYSLFFGLFGIGGVMAGISIADGEILYPMWWPVFEPHVALAHSGNVGVVMAGLLGGPVVGLGAGCLTGLFLLVMGGMTGQAYAVAAPFVGLLAGGAARFFSDERIISPAKSLFIGMFAMILTMCFILVFTTPHEEAVRLVNHMGIPMVVANSLAIAVFTTMMRAVLTEKEQAQAVETERALKIADKVLPYIKQGLNQETAHITAHLLMNELQPAAVAVADEEHILAHIGLGADHHPVNVPLGPVKDKLDLYSGHVQVIMDQDEMECPHPRCPLKAAILVPFHQAGRMAGLITLYYKRPQQIRAVDIVLAQGLGKLISNQLHLAEAERMKELIREAELRRLQAQINPHFLFNTLNTIVSLIRTNPAEARKVTFQLAQYMRINLKLQSQTLIPLNQELEHLQTYLDIIHARFADQLCIEVKTDSNLPLVYLPPSTLQPLVENSIQHGLRNRREGGRVIIHIKDKADHVEVSVEDNGTGIKPGLLDKLGKVPLSHEAGNGIGVYNVNQRLITLLGESSALRIRNKADQGCHISFVIPKQEAGSKPEAKRGERHVH</sequence>
<feature type="transmembrane region" description="Helical" evidence="12">
    <location>
        <begin position="90"/>
        <end position="116"/>
    </location>
</feature>
<reference evidence="15" key="3">
    <citation type="submission" date="2021-08" db="EMBL/GenBank/DDBJ databases">
        <authorList>
            <person name="de Jong S."/>
            <person name="van den Broek M."/>
            <person name="Merkel A."/>
            <person name="de la Torre Cortes P."/>
            <person name="Kalamorz F."/>
            <person name="Cook G."/>
            <person name="van Loosdrecht M."/>
            <person name="McMillan D."/>
        </authorList>
    </citation>
    <scope>NUCLEOTIDE SEQUENCE</scope>
    <source>
        <strain evidence="15">TA2.A1</strain>
    </source>
</reference>
<dbReference type="SUPFAM" id="SSF55874">
    <property type="entry name" value="ATPase domain of HSP90 chaperone/DNA topoisomerase II/histidine kinase"/>
    <property type="match status" value="1"/>
</dbReference>
<dbReference type="GO" id="GO:0000155">
    <property type="term" value="F:phosphorelay sensor kinase activity"/>
    <property type="evidence" value="ECO:0007669"/>
    <property type="project" value="InterPro"/>
</dbReference>
<evidence type="ECO:0000313" key="14">
    <source>
        <dbReference type="EMBL" id="EGL83144.1"/>
    </source>
</evidence>
<feature type="transmembrane region" description="Helical" evidence="12">
    <location>
        <begin position="122"/>
        <end position="142"/>
    </location>
</feature>
<dbReference type="GO" id="GO:0071555">
    <property type="term" value="P:cell wall organization"/>
    <property type="evidence" value="ECO:0007669"/>
    <property type="project" value="InterPro"/>
</dbReference>
<feature type="domain" description="Histidine kinase" evidence="13">
    <location>
        <begin position="386"/>
        <end position="579"/>
    </location>
</feature>
<dbReference type="RefSeq" id="WP_007504221.1">
    <property type="nucleotide sequence ID" value="NZ_AFCE01000122.1"/>
</dbReference>
<comment type="subcellular location">
    <subcellularLocation>
        <location evidence="1">Cell membrane</location>
        <topology evidence="1">Multi-pass membrane protein</topology>
    </subcellularLocation>
</comment>
<accession>F5L694</accession>
<evidence type="ECO:0000256" key="2">
    <source>
        <dbReference type="ARBA" id="ARBA00022475"/>
    </source>
</evidence>
<feature type="transmembrane region" description="Helical" evidence="12">
    <location>
        <begin position="12"/>
        <end position="32"/>
    </location>
</feature>
<reference evidence="15 17" key="2">
    <citation type="journal article" date="2020" name="Extremophiles">
        <title>Genomic analysis of Caldalkalibacillus thermarum TA2.A1 reveals aerobic alkaliphilic metabolism and evolutionary hallmarks linking alkaliphilic bacteria and plant life.</title>
        <authorList>
            <person name="de Jong S.I."/>
            <person name="van den Broek M.A."/>
            <person name="Merkel A.Y."/>
            <person name="de la Torre Cortes P."/>
            <person name="Kalamorz F."/>
            <person name="Cook G.M."/>
            <person name="van Loosdrecht M.C.M."/>
            <person name="McMillan D.G.G."/>
        </authorList>
    </citation>
    <scope>NUCLEOTIDE SEQUENCE [LARGE SCALE GENOMIC DNA]</scope>
    <source>
        <strain evidence="15 17">TA2.A1</strain>
    </source>
</reference>
<evidence type="ECO:0000256" key="10">
    <source>
        <dbReference type="ARBA" id="ARBA00023136"/>
    </source>
</evidence>
<keyword evidence="6 14" id="KW-0418">Kinase</keyword>
<feature type="transmembrane region" description="Helical" evidence="12">
    <location>
        <begin position="185"/>
        <end position="208"/>
    </location>
</feature>
<evidence type="ECO:0000256" key="12">
    <source>
        <dbReference type="SAM" id="Phobius"/>
    </source>
</evidence>
<dbReference type="GO" id="GO:0005886">
    <property type="term" value="C:plasma membrane"/>
    <property type="evidence" value="ECO:0007669"/>
    <property type="project" value="UniProtKB-SubCell"/>
</dbReference>
<name>F5L694_CALTT</name>
<evidence type="ECO:0000313" key="16">
    <source>
        <dbReference type="Proteomes" id="UP000010716"/>
    </source>
</evidence>
<dbReference type="eggNOG" id="COG3275">
    <property type="taxonomic scope" value="Bacteria"/>
</dbReference>